<proteinExistence type="predicted"/>
<dbReference type="Pfam" id="PF07592">
    <property type="entry name" value="DDE_Tnp_ISAZ013"/>
    <property type="match status" value="1"/>
</dbReference>
<reference evidence="1" key="1">
    <citation type="journal article" date="2011" name="Environ. Microbiol.">
        <title>Genomic insights into the metabolic potential of the polycyclic aromatic hydrocarbon degrading sulfate-reducing Deltaproteobacterium N47.</title>
        <authorList>
            <person name="Bergmann F."/>
            <person name="Selesi D."/>
            <person name="Weinmaier T."/>
            <person name="Tischler P."/>
            <person name="Rattei T."/>
            <person name="Meckenstock R.U."/>
        </authorList>
    </citation>
    <scope>NUCLEOTIDE SEQUENCE</scope>
</reference>
<gene>
    <name evidence="1" type="ORF">N47_A07740</name>
</gene>
<dbReference type="AlphaFoldDB" id="E1Y851"/>
<protein>
    <recommendedName>
        <fullName evidence="2">Transposase</fullName>
    </recommendedName>
</protein>
<name>E1Y851_9BACT</name>
<evidence type="ECO:0008006" key="2">
    <source>
        <dbReference type="Google" id="ProtNLM"/>
    </source>
</evidence>
<sequence>MEIRLIKKRFEMLAPILDEKTLRLFVATEALALGRGGISLVSKATGISRPTIANGCKEILKAENFEISGASSGRIRKHGGGRKRTVYNDSTLCSDLESLIEPETAGDPESPLRWTCKSVRNLAQELKNMGHNTSHRMVAELLHEMEYSLQANRKILEGDSHPDRDEQFEFIHQKVTDFQSRSQPVISVDTKKKELVGDFKNNGSELRPKGNPEKVRVHDFMIPSLGKVAPYGVYDQTQNSGWVNIGTDHDTAAFAVESIRRWWNIMGNEVHPKAHQLLITADGGGSNGSRIRLWKTELQKFSNETNLEVSVCHFSPGTSKWNKIEHRLFSYISQNWRGKPLVSHEVIINLIASTTTRKGLTVKCQLDTNKYPKGIKISDKDLRRVNISRNEFHGDWNYTIMPYRSTDKL</sequence>
<dbReference type="NCBIfam" id="NF033519">
    <property type="entry name" value="transpos_ISAzo13"/>
    <property type="match status" value="1"/>
</dbReference>
<dbReference type="InterPro" id="IPR011518">
    <property type="entry name" value="Transposase_36"/>
</dbReference>
<evidence type="ECO:0000313" key="1">
    <source>
        <dbReference type="EMBL" id="CBX26745.1"/>
    </source>
</evidence>
<dbReference type="EMBL" id="FR695864">
    <property type="protein sequence ID" value="CBX26745.1"/>
    <property type="molecule type" value="Genomic_DNA"/>
</dbReference>
<organism evidence="1">
    <name type="scientific">uncultured Desulfobacterium sp</name>
    <dbReference type="NCBI Taxonomy" id="201089"/>
    <lineage>
        <taxon>Bacteria</taxon>
        <taxon>Pseudomonadati</taxon>
        <taxon>Thermodesulfobacteriota</taxon>
        <taxon>Desulfobacteria</taxon>
        <taxon>Desulfobacterales</taxon>
        <taxon>Desulfobacteriaceae</taxon>
        <taxon>Desulfobacterium</taxon>
        <taxon>environmental samples</taxon>
    </lineage>
</organism>
<accession>E1Y851</accession>